<evidence type="ECO:0000256" key="1">
    <source>
        <dbReference type="ARBA" id="ARBA00022723"/>
    </source>
</evidence>
<evidence type="ECO:0000256" key="2">
    <source>
        <dbReference type="ARBA" id="ARBA00023004"/>
    </source>
</evidence>
<evidence type="ECO:0000313" key="6">
    <source>
        <dbReference type="Proteomes" id="UP000676336"/>
    </source>
</evidence>
<dbReference type="PANTHER" id="PTHR43160:SF3">
    <property type="entry name" value="ACONITATE HYDRATASE, MITOCHONDRIAL"/>
    <property type="match status" value="1"/>
</dbReference>
<gene>
    <name evidence="5" type="ORF">SMN809_LOCUS66519</name>
</gene>
<dbReference type="InterPro" id="IPR015931">
    <property type="entry name" value="Acnase/IPM_dHydase_lsu_aba_1/3"/>
</dbReference>
<accession>A0A8S3H3X2</accession>
<dbReference type="GO" id="GO:0051539">
    <property type="term" value="F:4 iron, 4 sulfur cluster binding"/>
    <property type="evidence" value="ECO:0007669"/>
    <property type="project" value="TreeGrafter"/>
</dbReference>
<dbReference type="SUPFAM" id="SSF53732">
    <property type="entry name" value="Aconitase iron-sulfur domain"/>
    <property type="match status" value="1"/>
</dbReference>
<evidence type="ECO:0000256" key="3">
    <source>
        <dbReference type="ARBA" id="ARBA00023014"/>
    </source>
</evidence>
<dbReference type="FunFam" id="3.30.499.10:FF:000028">
    <property type="entry name" value="Aconitate hydratase, hypothetical (Eurofung)"/>
    <property type="match status" value="1"/>
</dbReference>
<sequence length="289" mass="30879">SHTPNGGGLGGLCIGVGGADAVDVMANMPWEVKCPKVIGVRLLGKLNEWSSPKDIILALAGILTVQGGTGAIIEYFGPGVESISCTGMGTICNMGAEIGATTSIFPYNSRMKEYLHATKREDVAELADKYKDILLIADEGARYDRVISINLSELEPHINGPFTPDRVHMIGQLGEEAVKNGWPTEIRVGLIGSCTNSSYEDMARAASIAQQAIDKGIKAKCEFVVTPGSNQIRATIERDGVADKLRAIGGVLLANACGPCIGQWDRKDVKNNEKNTIVCSYNRNFPGRN</sequence>
<proteinExistence type="predicted"/>
<reference evidence="5" key="1">
    <citation type="submission" date="2021-02" db="EMBL/GenBank/DDBJ databases">
        <authorList>
            <person name="Nowell W R."/>
        </authorList>
    </citation>
    <scope>NUCLEOTIDE SEQUENCE</scope>
</reference>
<evidence type="ECO:0000259" key="4">
    <source>
        <dbReference type="Pfam" id="PF00330"/>
    </source>
</evidence>
<name>A0A8S3H3X2_9BILA</name>
<dbReference type="Pfam" id="PF00330">
    <property type="entry name" value="Aconitase"/>
    <property type="match status" value="1"/>
</dbReference>
<organism evidence="5 6">
    <name type="scientific">Rotaria magnacalcarata</name>
    <dbReference type="NCBI Taxonomy" id="392030"/>
    <lineage>
        <taxon>Eukaryota</taxon>
        <taxon>Metazoa</taxon>
        <taxon>Spiralia</taxon>
        <taxon>Gnathifera</taxon>
        <taxon>Rotifera</taxon>
        <taxon>Eurotatoria</taxon>
        <taxon>Bdelloidea</taxon>
        <taxon>Philodinida</taxon>
        <taxon>Philodinidae</taxon>
        <taxon>Rotaria</taxon>
    </lineage>
</organism>
<dbReference type="InterPro" id="IPR018136">
    <property type="entry name" value="Aconitase_4Fe-4S_BS"/>
</dbReference>
<dbReference type="PRINTS" id="PR00415">
    <property type="entry name" value="ACONITASE"/>
</dbReference>
<keyword evidence="1" id="KW-0479">Metal-binding</keyword>
<feature type="non-terminal residue" evidence="5">
    <location>
        <position position="1"/>
    </location>
</feature>
<feature type="non-terminal residue" evidence="5">
    <location>
        <position position="289"/>
    </location>
</feature>
<keyword evidence="2" id="KW-0408">Iron</keyword>
<dbReference type="GO" id="GO:0006099">
    <property type="term" value="P:tricarboxylic acid cycle"/>
    <property type="evidence" value="ECO:0007669"/>
    <property type="project" value="TreeGrafter"/>
</dbReference>
<dbReference type="Gene3D" id="3.30.499.10">
    <property type="entry name" value="Aconitase, domain 3"/>
    <property type="match status" value="2"/>
</dbReference>
<dbReference type="AlphaFoldDB" id="A0A8S3H3X2"/>
<feature type="domain" description="Aconitase/3-isopropylmalate dehydratase large subunit alpha/beta/alpha" evidence="4">
    <location>
        <begin position="1"/>
        <end position="289"/>
    </location>
</feature>
<dbReference type="PROSITE" id="PS00450">
    <property type="entry name" value="ACONITASE_1"/>
    <property type="match status" value="1"/>
</dbReference>
<dbReference type="GO" id="GO:0003994">
    <property type="term" value="F:aconitate hydratase activity"/>
    <property type="evidence" value="ECO:0007669"/>
    <property type="project" value="TreeGrafter"/>
</dbReference>
<comment type="caution">
    <text evidence="5">The sequence shown here is derived from an EMBL/GenBank/DDBJ whole genome shotgun (WGS) entry which is preliminary data.</text>
</comment>
<protein>
    <recommendedName>
        <fullName evidence="4">Aconitase/3-isopropylmalate dehydratase large subunit alpha/beta/alpha domain-containing protein</fullName>
    </recommendedName>
</protein>
<dbReference type="InterPro" id="IPR036008">
    <property type="entry name" value="Aconitase_4Fe-4S_dom"/>
</dbReference>
<dbReference type="Proteomes" id="UP000676336">
    <property type="component" value="Unassembled WGS sequence"/>
</dbReference>
<dbReference type="GO" id="GO:0005739">
    <property type="term" value="C:mitochondrion"/>
    <property type="evidence" value="ECO:0007669"/>
    <property type="project" value="TreeGrafter"/>
</dbReference>
<evidence type="ECO:0000313" key="5">
    <source>
        <dbReference type="EMBL" id="CAF5173221.1"/>
    </source>
</evidence>
<dbReference type="GO" id="GO:0005829">
    <property type="term" value="C:cytosol"/>
    <property type="evidence" value="ECO:0007669"/>
    <property type="project" value="TreeGrafter"/>
</dbReference>
<dbReference type="GO" id="GO:0046872">
    <property type="term" value="F:metal ion binding"/>
    <property type="evidence" value="ECO:0007669"/>
    <property type="project" value="UniProtKB-KW"/>
</dbReference>
<dbReference type="InterPro" id="IPR050926">
    <property type="entry name" value="Aconitase/IPM_isomerase"/>
</dbReference>
<dbReference type="EMBL" id="CAJOBI010313515">
    <property type="protein sequence ID" value="CAF5173221.1"/>
    <property type="molecule type" value="Genomic_DNA"/>
</dbReference>
<dbReference type="PROSITE" id="PS01244">
    <property type="entry name" value="ACONITASE_2"/>
    <property type="match status" value="1"/>
</dbReference>
<dbReference type="PANTHER" id="PTHR43160">
    <property type="entry name" value="ACONITATE HYDRATASE B"/>
    <property type="match status" value="1"/>
</dbReference>
<keyword evidence="3" id="KW-0411">Iron-sulfur</keyword>
<dbReference type="InterPro" id="IPR001030">
    <property type="entry name" value="Acoase/IPM_deHydtase_lsu_aba"/>
</dbReference>